<name>A0A7H2BIF6_9MICC</name>
<feature type="transmembrane region" description="Helical" evidence="1">
    <location>
        <begin position="204"/>
        <end position="226"/>
    </location>
</feature>
<keyword evidence="3" id="KW-1185">Reference proteome</keyword>
<proteinExistence type="predicted"/>
<evidence type="ECO:0000313" key="2">
    <source>
        <dbReference type="EMBL" id="QNV39452.1"/>
    </source>
</evidence>
<dbReference type="Proteomes" id="UP000516421">
    <property type="component" value="Chromosome"/>
</dbReference>
<feature type="transmembrane region" description="Helical" evidence="1">
    <location>
        <begin position="81"/>
        <end position="102"/>
    </location>
</feature>
<organism evidence="2 3">
    <name type="scientific">Rothia amarae</name>
    <dbReference type="NCBI Taxonomy" id="169480"/>
    <lineage>
        <taxon>Bacteria</taxon>
        <taxon>Bacillati</taxon>
        <taxon>Actinomycetota</taxon>
        <taxon>Actinomycetes</taxon>
        <taxon>Micrococcales</taxon>
        <taxon>Micrococcaceae</taxon>
        <taxon>Rothia</taxon>
    </lineage>
</organism>
<dbReference type="AlphaFoldDB" id="A0A7H2BIF6"/>
<dbReference type="RefSeq" id="WP_190616969.1">
    <property type="nucleotide sequence ID" value="NZ_CP061538.1"/>
</dbReference>
<reference evidence="2 3" key="1">
    <citation type="submission" date="2020-09" db="EMBL/GenBank/DDBJ databases">
        <title>Investigation of environmental microbe.</title>
        <authorList>
            <person name="Ou Y."/>
            <person name="Kang Q."/>
        </authorList>
    </citation>
    <scope>NUCLEOTIDE SEQUENCE [LARGE SCALE GENOMIC DNA]</scope>
    <source>
        <strain evidence="2 3">KJZ-9</strain>
    </source>
</reference>
<feature type="transmembrane region" description="Helical" evidence="1">
    <location>
        <begin position="174"/>
        <end position="192"/>
    </location>
</feature>
<keyword evidence="1" id="KW-1133">Transmembrane helix</keyword>
<protein>
    <submittedName>
        <fullName evidence="2">Zinc ABC transporter permease</fullName>
    </submittedName>
</protein>
<feature type="transmembrane region" description="Helical" evidence="1">
    <location>
        <begin position="108"/>
        <end position="126"/>
    </location>
</feature>
<feature type="transmembrane region" description="Helical" evidence="1">
    <location>
        <begin position="45"/>
        <end position="69"/>
    </location>
</feature>
<feature type="transmembrane region" description="Helical" evidence="1">
    <location>
        <begin position="135"/>
        <end position="154"/>
    </location>
</feature>
<evidence type="ECO:0000256" key="1">
    <source>
        <dbReference type="SAM" id="Phobius"/>
    </source>
</evidence>
<dbReference type="EMBL" id="CP061538">
    <property type="protein sequence ID" value="QNV39452.1"/>
    <property type="molecule type" value="Genomic_DNA"/>
</dbReference>
<feature type="transmembrane region" description="Helical" evidence="1">
    <location>
        <begin position="351"/>
        <end position="379"/>
    </location>
</feature>
<feature type="transmembrane region" description="Helical" evidence="1">
    <location>
        <begin position="308"/>
        <end position="331"/>
    </location>
</feature>
<evidence type="ECO:0000313" key="3">
    <source>
        <dbReference type="Proteomes" id="UP000516421"/>
    </source>
</evidence>
<keyword evidence="1" id="KW-0812">Transmembrane</keyword>
<gene>
    <name evidence="2" type="ORF">IDM48_08690</name>
</gene>
<dbReference type="KEGG" id="rama:IDM48_08690"/>
<sequence>MTAMTQQEKQHRTWKERASTELHDLADSTGKIVIVDFLLGMTMIIFTYSVAGLPLATLAGTLLAGIGFLRRPKNDVPKIALFVFLVIFGLLWVTFDSAVLGISTNGEILRRIIRILGVFFVAVFIADGRIDFKSLIFGMTLSSLINVPAYYLGIAPDYYPGFLTGWLADKNVSGLYYATLGLLLLAVLSKRWHKILTVIIFTGILWLTGSRTSIAGFGLALVWIFTARRLNIVFKALLAIFMVRLVDFLETNFAQAGAFADRTGTDLLRSRIDHASQLKIDAAPWHGLGLGQAFVEVEDRTFFFHNSFWTLIIEGGWIYLLLIVGATIYAAFLMKQTRSTRSMYAEGATVLLMICGWRLGEVFLTMPWGLVMGLALLYCSRPKTNTIGHEFRIAPSTHTQGVNI</sequence>
<keyword evidence="1" id="KW-0472">Membrane</keyword>
<feature type="transmembrane region" description="Helical" evidence="1">
    <location>
        <begin position="232"/>
        <end position="249"/>
    </location>
</feature>
<accession>A0A7H2BIF6</accession>